<dbReference type="STRING" id="1391654.AKJ09_05366"/>
<reference evidence="1 2" key="1">
    <citation type="submission" date="2015-08" db="EMBL/GenBank/DDBJ databases">
        <authorList>
            <person name="Babu N.S."/>
            <person name="Beckwith C.J."/>
            <person name="Beseler K.G."/>
            <person name="Brison A."/>
            <person name="Carone J.V."/>
            <person name="Caskin T.P."/>
            <person name="Diamond M."/>
            <person name="Durham M.E."/>
            <person name="Foxe J.M."/>
            <person name="Go M."/>
            <person name="Henderson B.A."/>
            <person name="Jones I.B."/>
            <person name="McGettigan J.A."/>
            <person name="Micheletti S.J."/>
            <person name="Nasrallah M.E."/>
            <person name="Ortiz D."/>
            <person name="Piller C.R."/>
            <person name="Privatt S.R."/>
            <person name="Schneider S.L."/>
            <person name="Sharp S."/>
            <person name="Smith T.C."/>
            <person name="Stanton J.D."/>
            <person name="Ullery H.E."/>
            <person name="Wilson R.J."/>
            <person name="Serrano M.G."/>
            <person name="Buck G."/>
            <person name="Lee V."/>
            <person name="Wang Y."/>
            <person name="Carvalho R."/>
            <person name="Voegtly L."/>
            <person name="Shi R."/>
            <person name="Duckworth R."/>
            <person name="Johnson A."/>
            <person name="Loviza R."/>
            <person name="Walstead R."/>
            <person name="Shah Z."/>
            <person name="Kiflezghi M."/>
            <person name="Wade K."/>
            <person name="Ball S.L."/>
            <person name="Bradley K.W."/>
            <person name="Asai D.J."/>
            <person name="Bowman C.A."/>
            <person name="Russell D.A."/>
            <person name="Pope W.H."/>
            <person name="Jacobs-Sera D."/>
            <person name="Hendrix R.W."/>
            <person name="Hatfull G.F."/>
        </authorList>
    </citation>
    <scope>NUCLEOTIDE SEQUENCE [LARGE SCALE GENOMIC DNA]</scope>
    <source>
        <strain evidence="1 2">DSM 27648</strain>
    </source>
</reference>
<dbReference type="KEGG" id="llu:AKJ09_05366"/>
<keyword evidence="2" id="KW-1185">Reference proteome</keyword>
<sequence>MHLMIVSTDLHHFAHVHPVADGDGFRLEHTFEEGGEYLLVVDYQQPGRGQIVDRHRVHVEGAVKRPAEVLAKSPLRQRVDGLELALKIEGELHAGEGAMLHFDATDAETGLPVADLELYLGAKAHFMVLSADGEDFVHVHALEDAQTASRVSAHAVFPRPGLYKLWAQMQRRGAVVTVPFVLRVGTARPGANHHSGGHAHHKH</sequence>
<protein>
    <submittedName>
        <fullName evidence="1">Secreted protein</fullName>
    </submittedName>
</protein>
<name>A0A0K1PYZ4_9BACT</name>
<gene>
    <name evidence="1" type="ORF">AKJ09_05366</name>
</gene>
<accession>A0A0K1PYZ4</accession>
<dbReference type="AlphaFoldDB" id="A0A0K1PYZ4"/>
<proteinExistence type="predicted"/>
<dbReference type="Proteomes" id="UP000064967">
    <property type="component" value="Chromosome"/>
</dbReference>
<evidence type="ECO:0000313" key="2">
    <source>
        <dbReference type="Proteomes" id="UP000064967"/>
    </source>
</evidence>
<evidence type="ECO:0000313" key="1">
    <source>
        <dbReference type="EMBL" id="AKU98702.1"/>
    </source>
</evidence>
<dbReference type="EMBL" id="CP012333">
    <property type="protein sequence ID" value="AKU98702.1"/>
    <property type="molecule type" value="Genomic_DNA"/>
</dbReference>
<organism evidence="1 2">
    <name type="scientific">Labilithrix luteola</name>
    <dbReference type="NCBI Taxonomy" id="1391654"/>
    <lineage>
        <taxon>Bacteria</taxon>
        <taxon>Pseudomonadati</taxon>
        <taxon>Myxococcota</taxon>
        <taxon>Polyangia</taxon>
        <taxon>Polyangiales</taxon>
        <taxon>Labilitrichaceae</taxon>
        <taxon>Labilithrix</taxon>
    </lineage>
</organism>